<organism evidence="1 2">
    <name type="scientific">Coprococcus catus</name>
    <dbReference type="NCBI Taxonomy" id="116085"/>
    <lineage>
        <taxon>Bacteria</taxon>
        <taxon>Bacillati</taxon>
        <taxon>Bacillota</taxon>
        <taxon>Clostridia</taxon>
        <taxon>Lachnospirales</taxon>
        <taxon>Lachnospiraceae</taxon>
        <taxon>Coprococcus</taxon>
    </lineage>
</organism>
<accession>A0A3E2TG28</accession>
<dbReference type="InterPro" id="IPR015231">
    <property type="entry name" value="DUF1934"/>
</dbReference>
<sequence length="151" mass="17401">MEQDYIYMEETTVKSSSEVRNVYIRIRSVVEGVENLWETTGEYKWDGRQHMLAYTDYTGNAITKNGIFADHEKMLLHRVGAITCDMLFDPLTATMVDYKAYMVGAKFLLHTETYSMEENEVGLNIRVQYTLDDGGGHTPIVGEQEITVEYY</sequence>
<dbReference type="Pfam" id="PF09148">
    <property type="entry name" value="DUF1934"/>
    <property type="match status" value="1"/>
</dbReference>
<reference evidence="1 2" key="1">
    <citation type="submission" date="2018-08" db="EMBL/GenBank/DDBJ databases">
        <title>A genome reference for cultivated species of the human gut microbiota.</title>
        <authorList>
            <person name="Zou Y."/>
            <person name="Xue W."/>
            <person name="Luo G."/>
        </authorList>
    </citation>
    <scope>NUCLEOTIDE SEQUENCE [LARGE SCALE GENOMIC DNA]</scope>
    <source>
        <strain evidence="1 2">AF45-17</strain>
    </source>
</reference>
<protein>
    <submittedName>
        <fullName evidence="1">DUF1934 family protein</fullName>
    </submittedName>
</protein>
<dbReference type="InterPro" id="IPR012674">
    <property type="entry name" value="Calycin"/>
</dbReference>
<dbReference type="Proteomes" id="UP000260773">
    <property type="component" value="Unassembled WGS sequence"/>
</dbReference>
<proteinExistence type="predicted"/>
<comment type="caution">
    <text evidence="1">The sequence shown here is derived from an EMBL/GenBank/DDBJ whole genome shotgun (WGS) entry which is preliminary data.</text>
</comment>
<evidence type="ECO:0000313" key="2">
    <source>
        <dbReference type="Proteomes" id="UP000260773"/>
    </source>
</evidence>
<dbReference type="EMBL" id="QVEP01000050">
    <property type="protein sequence ID" value="RGB74948.1"/>
    <property type="molecule type" value="Genomic_DNA"/>
</dbReference>
<dbReference type="AlphaFoldDB" id="A0A3E2TG28"/>
<dbReference type="SUPFAM" id="SSF50814">
    <property type="entry name" value="Lipocalins"/>
    <property type="match status" value="1"/>
</dbReference>
<dbReference type="Gene3D" id="2.40.128.20">
    <property type="match status" value="1"/>
</dbReference>
<gene>
    <name evidence="1" type="ORF">DW070_14510</name>
</gene>
<name>A0A3E2TG28_9FIRM</name>
<evidence type="ECO:0000313" key="1">
    <source>
        <dbReference type="EMBL" id="RGB74948.1"/>
    </source>
</evidence>